<gene>
    <name evidence="2" type="ORF">BaRGS_00015137</name>
</gene>
<protein>
    <submittedName>
        <fullName evidence="2">Uncharacterized protein</fullName>
    </submittedName>
</protein>
<evidence type="ECO:0000313" key="2">
    <source>
        <dbReference type="EMBL" id="KAK7493625.1"/>
    </source>
</evidence>
<reference evidence="2 3" key="1">
    <citation type="journal article" date="2023" name="Sci. Data">
        <title>Genome assembly of the Korean intertidal mud-creeper Batillaria attramentaria.</title>
        <authorList>
            <person name="Patra A.K."/>
            <person name="Ho P.T."/>
            <person name="Jun S."/>
            <person name="Lee S.J."/>
            <person name="Kim Y."/>
            <person name="Won Y.J."/>
        </authorList>
    </citation>
    <scope>NUCLEOTIDE SEQUENCE [LARGE SCALE GENOMIC DNA]</scope>
    <source>
        <strain evidence="2">Wonlab-2016</strain>
    </source>
</reference>
<feature type="region of interest" description="Disordered" evidence="1">
    <location>
        <begin position="1"/>
        <end position="26"/>
    </location>
</feature>
<evidence type="ECO:0000313" key="3">
    <source>
        <dbReference type="Proteomes" id="UP001519460"/>
    </source>
</evidence>
<organism evidence="2 3">
    <name type="scientific">Batillaria attramentaria</name>
    <dbReference type="NCBI Taxonomy" id="370345"/>
    <lineage>
        <taxon>Eukaryota</taxon>
        <taxon>Metazoa</taxon>
        <taxon>Spiralia</taxon>
        <taxon>Lophotrochozoa</taxon>
        <taxon>Mollusca</taxon>
        <taxon>Gastropoda</taxon>
        <taxon>Caenogastropoda</taxon>
        <taxon>Sorbeoconcha</taxon>
        <taxon>Cerithioidea</taxon>
        <taxon>Batillariidae</taxon>
        <taxon>Batillaria</taxon>
    </lineage>
</organism>
<name>A0ABD0L2D5_9CAEN</name>
<comment type="caution">
    <text evidence="2">The sequence shown here is derived from an EMBL/GenBank/DDBJ whole genome shotgun (WGS) entry which is preliminary data.</text>
</comment>
<dbReference type="AlphaFoldDB" id="A0ABD0L2D5"/>
<dbReference type="Proteomes" id="UP001519460">
    <property type="component" value="Unassembled WGS sequence"/>
</dbReference>
<proteinExistence type="predicted"/>
<sequence length="91" mass="10365">MVLPQEQSKHVHRGSVARPPISSVHTSHVPLLSPRLLWRTWTAWQRNASLFSHTSPSPSRASIGWRITETTCKCNEIVADTNRNMEDSFEN</sequence>
<evidence type="ECO:0000256" key="1">
    <source>
        <dbReference type="SAM" id="MobiDB-lite"/>
    </source>
</evidence>
<dbReference type="EMBL" id="JACVVK020000091">
    <property type="protein sequence ID" value="KAK7493625.1"/>
    <property type="molecule type" value="Genomic_DNA"/>
</dbReference>
<keyword evidence="3" id="KW-1185">Reference proteome</keyword>
<accession>A0ABD0L2D5</accession>